<dbReference type="GO" id="GO:0015188">
    <property type="term" value="F:L-isoleucine transmembrane transporter activity"/>
    <property type="evidence" value="ECO:0007669"/>
    <property type="project" value="TreeGrafter"/>
</dbReference>
<dbReference type="GO" id="GO:0015820">
    <property type="term" value="P:L-leucine transport"/>
    <property type="evidence" value="ECO:0007669"/>
    <property type="project" value="TreeGrafter"/>
</dbReference>
<dbReference type="InterPro" id="IPR004685">
    <property type="entry name" value="Brnchd-chn_aa_trnsp_Livcs"/>
</dbReference>
<dbReference type="AlphaFoldDB" id="A0A4Q9V0F4"/>
<dbReference type="OrthoDB" id="9783920at2"/>
<keyword evidence="11" id="KW-1185">Reference proteome</keyword>
<dbReference type="RefSeq" id="WP_131280674.1">
    <property type="nucleotide sequence ID" value="NZ_JBHSLR010000009.1"/>
</dbReference>
<gene>
    <name evidence="10" type="primary">brnQ</name>
    <name evidence="10" type="ORF">EZJ44_04560</name>
</gene>
<evidence type="ECO:0000256" key="3">
    <source>
        <dbReference type="ARBA" id="ARBA00022448"/>
    </source>
</evidence>
<proteinExistence type="inferred from homology"/>
<dbReference type="GO" id="GO:0005886">
    <property type="term" value="C:plasma membrane"/>
    <property type="evidence" value="ECO:0007669"/>
    <property type="project" value="UniProtKB-SubCell"/>
</dbReference>
<evidence type="ECO:0000313" key="10">
    <source>
        <dbReference type="EMBL" id="TBW22104.1"/>
    </source>
</evidence>
<comment type="similarity">
    <text evidence="2">Belongs to the branched chain amino acid transporter family.</text>
</comment>
<feature type="transmembrane region" description="Helical" evidence="9">
    <location>
        <begin position="154"/>
        <end position="172"/>
    </location>
</feature>
<keyword evidence="8 9" id="KW-0472">Membrane</keyword>
<keyword evidence="6" id="KW-0029">Amino-acid transport</keyword>
<keyword evidence="3" id="KW-0813">Transport</keyword>
<feature type="transmembrane region" description="Helical" evidence="9">
    <location>
        <begin position="41"/>
        <end position="64"/>
    </location>
</feature>
<evidence type="ECO:0000256" key="7">
    <source>
        <dbReference type="ARBA" id="ARBA00022989"/>
    </source>
</evidence>
<comment type="caution">
    <text evidence="10">The sequence shown here is derived from an EMBL/GenBank/DDBJ whole genome shotgun (WGS) entry which is preliminary data.</text>
</comment>
<feature type="transmembrane region" description="Helical" evidence="9">
    <location>
        <begin position="124"/>
        <end position="142"/>
    </location>
</feature>
<keyword evidence="7 9" id="KW-1133">Transmembrane helix</keyword>
<dbReference type="Pfam" id="PF05525">
    <property type="entry name" value="Branch_AA_trans"/>
    <property type="match status" value="1"/>
</dbReference>
<evidence type="ECO:0000256" key="6">
    <source>
        <dbReference type="ARBA" id="ARBA00022970"/>
    </source>
</evidence>
<name>A0A4Q9V0F4_9ACTO</name>
<comment type="subcellular location">
    <subcellularLocation>
        <location evidence="1">Cell membrane</location>
        <topology evidence="1">Multi-pass membrane protein</topology>
    </subcellularLocation>
</comment>
<feature type="transmembrane region" description="Helical" evidence="9">
    <location>
        <begin position="324"/>
        <end position="348"/>
    </location>
</feature>
<evidence type="ECO:0000256" key="9">
    <source>
        <dbReference type="SAM" id="Phobius"/>
    </source>
</evidence>
<evidence type="ECO:0000256" key="4">
    <source>
        <dbReference type="ARBA" id="ARBA00022475"/>
    </source>
</evidence>
<evidence type="ECO:0000256" key="2">
    <source>
        <dbReference type="ARBA" id="ARBA00008540"/>
    </source>
</evidence>
<feature type="transmembrane region" description="Helical" evidence="9">
    <location>
        <begin position="354"/>
        <end position="372"/>
    </location>
</feature>
<feature type="transmembrane region" description="Helical" evidence="9">
    <location>
        <begin position="85"/>
        <end position="104"/>
    </location>
</feature>
<evidence type="ECO:0000256" key="1">
    <source>
        <dbReference type="ARBA" id="ARBA00004651"/>
    </source>
</evidence>
<dbReference type="EMBL" id="SJDT01000003">
    <property type="protein sequence ID" value="TBW22104.1"/>
    <property type="molecule type" value="Genomic_DNA"/>
</dbReference>
<dbReference type="PANTHER" id="PTHR30588:SF0">
    <property type="entry name" value="BRANCHED-CHAIN AMINO ACID PERMEASE BRNQ"/>
    <property type="match status" value="1"/>
</dbReference>
<reference evidence="10 11" key="1">
    <citation type="submission" date="2019-02" db="EMBL/GenBank/DDBJ databases">
        <title>Arcanobacterium bovis sp. nov., isolated from the milk of a cow with mastitis.</title>
        <authorList>
            <person name="Sammra O."/>
            <person name="Foster G."/>
            <person name="Hassan A."/>
            <person name="Alssahen M."/>
            <person name="Laemmler C."/>
            <person name="Borowiak M."/>
            <person name="Malorny B."/>
            <person name="Abdulmawjood A."/>
        </authorList>
    </citation>
    <scope>NUCLEOTIDE SEQUENCE [LARGE SCALE GENOMIC DNA]</scope>
    <source>
        <strain evidence="10 11">C605018/01/1</strain>
    </source>
</reference>
<evidence type="ECO:0000313" key="11">
    <source>
        <dbReference type="Proteomes" id="UP000293036"/>
    </source>
</evidence>
<feature type="transmembrane region" description="Helical" evidence="9">
    <location>
        <begin position="418"/>
        <end position="437"/>
    </location>
</feature>
<dbReference type="Proteomes" id="UP000293036">
    <property type="component" value="Unassembled WGS sequence"/>
</dbReference>
<evidence type="ECO:0000256" key="5">
    <source>
        <dbReference type="ARBA" id="ARBA00022692"/>
    </source>
</evidence>
<feature type="transmembrane region" description="Helical" evidence="9">
    <location>
        <begin position="377"/>
        <end position="398"/>
    </location>
</feature>
<keyword evidence="5 9" id="KW-0812">Transmembrane</keyword>
<dbReference type="GO" id="GO:0005304">
    <property type="term" value="F:L-valine transmembrane transporter activity"/>
    <property type="evidence" value="ECO:0007669"/>
    <property type="project" value="TreeGrafter"/>
</dbReference>
<feature type="transmembrane region" description="Helical" evidence="9">
    <location>
        <begin position="237"/>
        <end position="257"/>
    </location>
</feature>
<feature type="transmembrane region" description="Helical" evidence="9">
    <location>
        <begin position="287"/>
        <end position="312"/>
    </location>
</feature>
<dbReference type="GO" id="GO:0015818">
    <property type="term" value="P:isoleucine transport"/>
    <property type="evidence" value="ECO:0007669"/>
    <property type="project" value="TreeGrafter"/>
</dbReference>
<dbReference type="GO" id="GO:0015190">
    <property type="term" value="F:L-leucine transmembrane transporter activity"/>
    <property type="evidence" value="ECO:0007669"/>
    <property type="project" value="TreeGrafter"/>
</dbReference>
<evidence type="ECO:0000256" key="8">
    <source>
        <dbReference type="ARBA" id="ARBA00023136"/>
    </source>
</evidence>
<organism evidence="10 11">
    <name type="scientific">Arcanobacterium bovis</name>
    <dbReference type="NCBI Taxonomy" id="2529275"/>
    <lineage>
        <taxon>Bacteria</taxon>
        <taxon>Bacillati</taxon>
        <taxon>Actinomycetota</taxon>
        <taxon>Actinomycetes</taxon>
        <taxon>Actinomycetales</taxon>
        <taxon>Actinomycetaceae</taxon>
        <taxon>Arcanobacterium</taxon>
    </lineage>
</organism>
<feature type="transmembrane region" description="Helical" evidence="9">
    <location>
        <begin position="206"/>
        <end position="225"/>
    </location>
</feature>
<protein>
    <submittedName>
        <fullName evidence="10">Branched-chain amino acid transport system II carrier protein</fullName>
    </submittedName>
</protein>
<feature type="transmembrane region" description="Helical" evidence="9">
    <location>
        <begin position="7"/>
        <end position="29"/>
    </location>
</feature>
<keyword evidence="4" id="KW-1003">Cell membrane</keyword>
<dbReference type="PANTHER" id="PTHR30588">
    <property type="entry name" value="BRANCHED-CHAIN AMINO ACID TRANSPORT SYSTEM 2 CARRIER PROTEIN"/>
    <property type="match status" value="1"/>
</dbReference>
<dbReference type="NCBIfam" id="TIGR00796">
    <property type="entry name" value="livcs"/>
    <property type="match status" value="1"/>
</dbReference>
<accession>A0A4Q9V0F4</accession>
<sequence length="445" mass="46635">MKTKLNAGELALVSSTLFGLFFGAGNLIFPVHLGQLAGANAFWALLGFIVSAVGLPILGVVVIGATHSSGLQELSSRISPRYAKIFTALLYLTIGPFFAIPRTATTSFAIGVEPLVSEASAKSVALLVFTAVFFAAALFFSLRPSGIVTWIGKILNPIFLVFLAILVVAALWNPATSVANVTPDATYQSGVFFKGLLDGYNTMDGIASLAFGIVIINVITSAGITDERAIARSTLKAGVFAGLLMAFIYVLITIVGVQSRGLFETSENGGIALAQISSHYLGNAGALVLALTITFACFKTAIGLITACGQAFEPLLKGKISYNTLVTIFSVFSFLMANVGLTALIAYAIPMLMLLYPLAISLILLALVDVYVSVPRIVYVCVTLGAAIGAIFDFIKTLPWGIDVSWAGSFLPMFDLGLGWIVPAGIGAVIGAVLFALNGSKRVHA</sequence>